<dbReference type="PROSITE" id="PS00922">
    <property type="entry name" value="TRANSGLYCOSYLASE"/>
    <property type="match status" value="1"/>
</dbReference>
<dbReference type="SUPFAM" id="SSF53955">
    <property type="entry name" value="Lysozyme-like"/>
    <property type="match status" value="1"/>
</dbReference>
<dbReference type="GO" id="GO:0016020">
    <property type="term" value="C:membrane"/>
    <property type="evidence" value="ECO:0007669"/>
    <property type="project" value="InterPro"/>
</dbReference>
<dbReference type="Pfam" id="PF01464">
    <property type="entry name" value="SLT"/>
    <property type="match status" value="1"/>
</dbReference>
<dbReference type="EMBL" id="CP031222">
    <property type="protein sequence ID" value="AXI02716.1"/>
    <property type="molecule type" value="Genomic_DNA"/>
</dbReference>
<dbReference type="KEGG" id="mbah:HYN46_07640"/>
<dbReference type="AlphaFoldDB" id="A0A345P607"/>
<evidence type="ECO:0000256" key="1">
    <source>
        <dbReference type="ARBA" id="ARBA00007734"/>
    </source>
</evidence>
<proteinExistence type="inferred from homology"/>
<protein>
    <submittedName>
        <fullName evidence="4">Lytic transglycosylase domain-containing protein</fullName>
    </submittedName>
</protein>
<feature type="domain" description="Transglycosylase SLT" evidence="3">
    <location>
        <begin position="102"/>
        <end position="208"/>
    </location>
</feature>
<accession>A0A345P607</accession>
<sequence length="283" mass="30829">MRMISQIIHFALTKALPLSLLFHIPHASAANLYIFKDKDGNALLTNVVGRDKKPKGELSQYSSQVKVTWYPDTNVHAYRNWGGSEASVLPSYSRNRNAYDDLITNAASTFGVDQGLVKAIMHTESGFNPSARSPVGAQGLMQLMPATARRFFVNDSFDPAQNISGGVKYLNFLLKRYNNNHELAIAAYNAGEGNVDKYHGIPPFRETQDYVKRVMSRFNNLYSNGIKVSASSTSSNNGSESNLGARSRPIITYTNADGSASATFTPTSPANTSAFGALRSSAN</sequence>
<evidence type="ECO:0000313" key="5">
    <source>
        <dbReference type="Proteomes" id="UP000253940"/>
    </source>
</evidence>
<organism evidence="4 5">
    <name type="scientific">Aquirhabdus parva</name>
    <dbReference type="NCBI Taxonomy" id="2283318"/>
    <lineage>
        <taxon>Bacteria</taxon>
        <taxon>Pseudomonadati</taxon>
        <taxon>Pseudomonadota</taxon>
        <taxon>Gammaproteobacteria</taxon>
        <taxon>Moraxellales</taxon>
        <taxon>Moraxellaceae</taxon>
        <taxon>Aquirhabdus</taxon>
    </lineage>
</organism>
<dbReference type="GO" id="GO:0000270">
    <property type="term" value="P:peptidoglycan metabolic process"/>
    <property type="evidence" value="ECO:0007669"/>
    <property type="project" value="InterPro"/>
</dbReference>
<dbReference type="GO" id="GO:0008933">
    <property type="term" value="F:peptidoglycan lytic transglycosylase activity"/>
    <property type="evidence" value="ECO:0007669"/>
    <property type="project" value="InterPro"/>
</dbReference>
<keyword evidence="5" id="KW-1185">Reference proteome</keyword>
<dbReference type="Proteomes" id="UP000253940">
    <property type="component" value="Chromosome"/>
</dbReference>
<dbReference type="PANTHER" id="PTHR37423">
    <property type="entry name" value="SOLUBLE LYTIC MUREIN TRANSGLYCOSYLASE-RELATED"/>
    <property type="match status" value="1"/>
</dbReference>
<gene>
    <name evidence="4" type="ORF">HYN46_07640</name>
</gene>
<dbReference type="OrthoDB" id="9815002at2"/>
<evidence type="ECO:0000256" key="2">
    <source>
        <dbReference type="SAM" id="SignalP"/>
    </source>
</evidence>
<dbReference type="InterPro" id="IPR000189">
    <property type="entry name" value="Transglyc_AS"/>
</dbReference>
<reference evidence="4 5" key="1">
    <citation type="submission" date="2018-07" db="EMBL/GenBank/DDBJ databases">
        <title>Genome sequencing of Moraxellaceae gen. HYN0046.</title>
        <authorList>
            <person name="Kim M."/>
            <person name="Yi H."/>
        </authorList>
    </citation>
    <scope>NUCLEOTIDE SEQUENCE [LARGE SCALE GENOMIC DNA]</scope>
    <source>
        <strain evidence="4 5">HYN0046</strain>
    </source>
</reference>
<dbReference type="InterPro" id="IPR023346">
    <property type="entry name" value="Lysozyme-like_dom_sf"/>
</dbReference>
<dbReference type="RefSeq" id="WP_114898826.1">
    <property type="nucleotide sequence ID" value="NZ_CP031222.1"/>
</dbReference>
<dbReference type="Gene3D" id="1.10.530.10">
    <property type="match status" value="1"/>
</dbReference>
<dbReference type="PANTHER" id="PTHR37423:SF2">
    <property type="entry name" value="MEMBRANE-BOUND LYTIC MUREIN TRANSGLYCOSYLASE C"/>
    <property type="match status" value="1"/>
</dbReference>
<evidence type="ECO:0000313" key="4">
    <source>
        <dbReference type="EMBL" id="AXI02716.1"/>
    </source>
</evidence>
<comment type="similarity">
    <text evidence="1">Belongs to the transglycosylase Slt family.</text>
</comment>
<evidence type="ECO:0000259" key="3">
    <source>
        <dbReference type="Pfam" id="PF01464"/>
    </source>
</evidence>
<feature type="chain" id="PRO_5016888750" evidence="2">
    <location>
        <begin position="30"/>
        <end position="283"/>
    </location>
</feature>
<dbReference type="CDD" id="cd00254">
    <property type="entry name" value="LT-like"/>
    <property type="match status" value="1"/>
</dbReference>
<name>A0A345P607_9GAMM</name>
<feature type="signal peptide" evidence="2">
    <location>
        <begin position="1"/>
        <end position="29"/>
    </location>
</feature>
<dbReference type="InterPro" id="IPR008258">
    <property type="entry name" value="Transglycosylase_SLT_dom_1"/>
</dbReference>
<keyword evidence="2" id="KW-0732">Signal</keyword>